<comment type="caution">
    <text evidence="1">The sequence shown here is derived from an EMBL/GenBank/DDBJ whole genome shotgun (WGS) entry which is preliminary data.</text>
</comment>
<dbReference type="AlphaFoldDB" id="A0A1F5H4C0"/>
<gene>
    <name evidence="1" type="ORF">A2W45_02310</name>
</gene>
<reference evidence="1 2" key="1">
    <citation type="journal article" date="2016" name="Nat. Commun.">
        <title>Thousands of microbial genomes shed light on interconnected biogeochemical processes in an aquifer system.</title>
        <authorList>
            <person name="Anantharaman K."/>
            <person name="Brown C.T."/>
            <person name="Hug L.A."/>
            <person name="Sharon I."/>
            <person name="Castelle C.J."/>
            <person name="Probst A.J."/>
            <person name="Thomas B.C."/>
            <person name="Singh A."/>
            <person name="Wilkins M.J."/>
            <person name="Karaoz U."/>
            <person name="Brodie E.L."/>
            <person name="Williams K.H."/>
            <person name="Hubbard S.S."/>
            <person name="Banfield J.F."/>
        </authorList>
    </citation>
    <scope>NUCLEOTIDE SEQUENCE [LARGE SCALE GENOMIC DNA]</scope>
</reference>
<proteinExistence type="predicted"/>
<accession>A0A1F5H4C0</accession>
<sequence>MLFLRMTEQEPIPSQALGQSSLEATMQADPADLQAQIEAALPPTTKELLRAIREAVPQAGVIPGKRNMGSNFTS</sequence>
<protein>
    <submittedName>
        <fullName evidence="1">Uncharacterized protein</fullName>
    </submittedName>
</protein>
<dbReference type="EMBL" id="MFBH01000037">
    <property type="protein sequence ID" value="OGD99010.1"/>
    <property type="molecule type" value="Genomic_DNA"/>
</dbReference>
<dbReference type="Proteomes" id="UP000178393">
    <property type="component" value="Unassembled WGS sequence"/>
</dbReference>
<name>A0A1F5H4C0_9BACT</name>
<evidence type="ECO:0000313" key="2">
    <source>
        <dbReference type="Proteomes" id="UP000178393"/>
    </source>
</evidence>
<organism evidence="1 2">
    <name type="scientific">Candidatus Curtissbacteria bacterium RIFCSPHIGHO2_12_41_11</name>
    <dbReference type="NCBI Taxonomy" id="1797718"/>
    <lineage>
        <taxon>Bacteria</taxon>
        <taxon>Candidatus Curtissiibacteriota</taxon>
    </lineage>
</organism>
<evidence type="ECO:0000313" key="1">
    <source>
        <dbReference type="EMBL" id="OGD99010.1"/>
    </source>
</evidence>